<protein>
    <recommendedName>
        <fullName evidence="2">DUF4371 domain-containing protein</fullName>
    </recommendedName>
</protein>
<dbReference type="InParanoid" id="A0A1X7VPJ5"/>
<dbReference type="EnsemblMetazoa" id="Aqu2.1.41765_001">
    <property type="protein sequence ID" value="Aqu2.1.41765_001"/>
    <property type="gene ID" value="Aqu2.1.41765"/>
</dbReference>
<name>A0A1X7VPJ5_AMPQE</name>
<organism evidence="1">
    <name type="scientific">Amphimedon queenslandica</name>
    <name type="common">Sponge</name>
    <dbReference type="NCBI Taxonomy" id="400682"/>
    <lineage>
        <taxon>Eukaryota</taxon>
        <taxon>Metazoa</taxon>
        <taxon>Porifera</taxon>
        <taxon>Demospongiae</taxon>
        <taxon>Heteroscleromorpha</taxon>
        <taxon>Haplosclerida</taxon>
        <taxon>Niphatidae</taxon>
        <taxon>Amphimedon</taxon>
    </lineage>
</organism>
<evidence type="ECO:0000313" key="1">
    <source>
        <dbReference type="EnsemblMetazoa" id="Aqu2.1.41765_001"/>
    </source>
</evidence>
<reference evidence="1" key="1">
    <citation type="submission" date="2017-05" db="UniProtKB">
        <authorList>
            <consortium name="EnsemblMetazoa"/>
        </authorList>
    </citation>
    <scope>IDENTIFICATION</scope>
</reference>
<evidence type="ECO:0008006" key="2">
    <source>
        <dbReference type="Google" id="ProtNLM"/>
    </source>
</evidence>
<sequence length="131" mass="14829">MSRHRAEQAKSHNQPITTIAPIAKSLLTLGDSEKIQLQQKFDVCCTMTRKGLAFEKYNSICKLEERHNVEIGASYQTAPSAKQFTHFIVQSQHNAFLQQLAAKKFYSFLMDSSTDSAQLNKNYNPSLFIQG</sequence>
<proteinExistence type="predicted"/>
<accession>A0A1X7VPJ5</accession>
<dbReference type="AlphaFoldDB" id="A0A1X7VPJ5"/>